<evidence type="ECO:0000256" key="3">
    <source>
        <dbReference type="ARBA" id="ARBA00022837"/>
    </source>
</evidence>
<dbReference type="EMBL" id="LFYT02000003">
    <property type="protein sequence ID" value="PVE43959.1"/>
    <property type="molecule type" value="Genomic_DNA"/>
</dbReference>
<comment type="caution">
    <text evidence="5">The sequence shown here is derived from an EMBL/GenBank/DDBJ whole genome shotgun (WGS) entry which is preliminary data.</text>
</comment>
<keyword evidence="2" id="KW-0964">Secreted</keyword>
<dbReference type="STRING" id="1293045.H663_19965"/>
<dbReference type="SUPFAM" id="SSF51120">
    <property type="entry name" value="beta-Roll"/>
    <property type="match status" value="3"/>
</dbReference>
<dbReference type="InterPro" id="IPR001343">
    <property type="entry name" value="Hemolysn_Ca-bd"/>
</dbReference>
<dbReference type="GO" id="GO:0005509">
    <property type="term" value="F:calcium ion binding"/>
    <property type="evidence" value="ECO:0007669"/>
    <property type="project" value="InterPro"/>
</dbReference>
<dbReference type="AlphaFoldDB" id="A0A2T7UGY2"/>
<dbReference type="PANTHER" id="PTHR38340:SF1">
    <property type="entry name" value="S-LAYER PROTEIN"/>
    <property type="match status" value="1"/>
</dbReference>
<organism evidence="5 6">
    <name type="scientific">Limnohabitans planktonicus II-D5</name>
    <dbReference type="NCBI Taxonomy" id="1293045"/>
    <lineage>
        <taxon>Bacteria</taxon>
        <taxon>Pseudomonadati</taxon>
        <taxon>Pseudomonadota</taxon>
        <taxon>Betaproteobacteria</taxon>
        <taxon>Burkholderiales</taxon>
        <taxon>Comamonadaceae</taxon>
        <taxon>Limnohabitans</taxon>
    </lineage>
</organism>
<accession>A0A2T7UGY2</accession>
<dbReference type="PANTHER" id="PTHR38340">
    <property type="entry name" value="S-LAYER PROTEIN"/>
    <property type="match status" value="1"/>
</dbReference>
<reference evidence="5" key="1">
    <citation type="submission" date="2017-04" db="EMBL/GenBank/DDBJ databases">
        <title>Unexpected and diverse lifestyles within the genus Limnohabitans.</title>
        <authorList>
            <person name="Kasalicky V."/>
            <person name="Mehrshad M."/>
            <person name="Andrei S.-A."/>
            <person name="Salcher M."/>
            <person name="Kratochvilova H."/>
            <person name="Simek K."/>
            <person name="Ghai R."/>
        </authorList>
    </citation>
    <scope>NUCLEOTIDE SEQUENCE [LARGE SCALE GENOMIC DNA]</scope>
    <source>
        <strain evidence="5">II-D5</strain>
    </source>
</reference>
<gene>
    <name evidence="5" type="ORF">H663_003070</name>
</gene>
<dbReference type="InterPro" id="IPR050557">
    <property type="entry name" value="RTX_toxin/Mannuronan_C5-epim"/>
</dbReference>
<evidence type="ECO:0000313" key="6">
    <source>
        <dbReference type="Proteomes" id="UP000037507"/>
    </source>
</evidence>
<evidence type="ECO:0000256" key="2">
    <source>
        <dbReference type="ARBA" id="ARBA00022525"/>
    </source>
</evidence>
<keyword evidence="3" id="KW-0106">Calcium</keyword>
<protein>
    <recommendedName>
        <fullName evidence="4">Haemolysin-type calcium binding-related domain-containing protein</fullName>
    </recommendedName>
</protein>
<feature type="domain" description="Haemolysin-type calcium binding-related" evidence="4">
    <location>
        <begin position="853"/>
        <end position="888"/>
    </location>
</feature>
<dbReference type="Pfam" id="PF00353">
    <property type="entry name" value="HemolysinCabind"/>
    <property type="match status" value="3"/>
</dbReference>
<evidence type="ECO:0000313" key="5">
    <source>
        <dbReference type="EMBL" id="PVE43959.1"/>
    </source>
</evidence>
<evidence type="ECO:0000259" key="4">
    <source>
        <dbReference type="Pfam" id="PF06594"/>
    </source>
</evidence>
<dbReference type="Gene3D" id="2.160.10.10">
    <property type="entry name" value="Hexapeptide repeat proteins"/>
    <property type="match status" value="1"/>
</dbReference>
<sequence>MSYTFTTTQLSKINSLFTEAKDKGADAKGAYAQAYQYVADVLAGKVDQAQGQPAPWSLGKDVQQVQLWFAEAARANAGEGAFATPIWGDTQTQAELRGLGQFSDQKLQLASNQVGFNAFSDIIDPRNEGILPSITAIEKNEATVVQRVLLPDVTNATSDPLLAMTGASSTIIGANTTVQKLSLSFATNSTKYYSAATTSSTQAPSVVNGAEAVNTASFTGTTPNNASLVTTTSAHTAKQAVSSNATVISSAAVSSNVTVSTNATASSNASLSSNVTVSTNATASSNASLSSNATVSSNATLSTNAAVSSNTSTTGTLVASTTDGLGTNGSLNSSATGLVVVQAIEGTDAADVLLGQSFADILLGGAGNDTLAGGGGRDFLMGGAGTDTADYSATVRAVGQTQGVRVNLQSGQQGELIQRGSFVSGTASMLAQGVRLADLDVEGLSFVMQGSWINHGKPMSGQAILVNRNIEGQVTLWAATLDASMTKAVQLKLVETEQGVTVQTLQAKYTIGNVLGGSFNFDTSGTAAPVASRTHGGGYGVASVSGQTWGDTLNSVENVTGSVYDDQLTGDAHANVLLGGAGNDTLSGGAGRDALMGGAGMDAADYSATVRAAGQTQGVRVNLETGQQDELIQRSTFVSGTASMLAQGVRLADLDVEGLSFVMQGSWINHGKPMTGQAILVNRNIEGQVTLWAATLDASMTKAVQLKLVETEQGVTVQTLQAKYTNGNVLGGSFNFNTSGTAAPVASQTHGGGYGVAAVSGRAWGDTLNSVENVTGSVYDDQLTGDAHANVLLGGAGNDTLTGGSGGDTYVLARGAGKDTIVESDATTGSLDIAQWDSSVSSSQLWFKRSGNDLQVSVIGTADQVLVQNWYSGSANQIEQFKAGDGKTLLNTQVNALVNAMATFAPPAAGQTTLGASYQTALSATLAANWK</sequence>
<dbReference type="PRINTS" id="PR00313">
    <property type="entry name" value="CABNDNGRPT"/>
</dbReference>
<name>A0A2T7UGY2_9BURK</name>
<dbReference type="SUPFAM" id="SSF51161">
    <property type="entry name" value="Trimeric LpxA-like enzymes"/>
    <property type="match status" value="1"/>
</dbReference>
<dbReference type="OrthoDB" id="8607307at2"/>
<dbReference type="InterPro" id="IPR011004">
    <property type="entry name" value="Trimer_LpxA-like_sf"/>
</dbReference>
<dbReference type="InterPro" id="IPR011049">
    <property type="entry name" value="Serralysin-like_metalloprot_C"/>
</dbReference>
<dbReference type="PROSITE" id="PS00330">
    <property type="entry name" value="HEMOLYSIN_CALCIUM"/>
    <property type="match status" value="3"/>
</dbReference>
<keyword evidence="6" id="KW-1185">Reference proteome</keyword>
<dbReference type="RefSeq" id="WP_053176652.1">
    <property type="nucleotide sequence ID" value="NZ_LFYT02000003.1"/>
</dbReference>
<dbReference type="InterPro" id="IPR010566">
    <property type="entry name" value="Haemolys_ca-bd"/>
</dbReference>
<dbReference type="Gene3D" id="2.150.10.10">
    <property type="entry name" value="Serralysin-like metalloprotease, C-terminal"/>
    <property type="match status" value="3"/>
</dbReference>
<dbReference type="Proteomes" id="UP000037507">
    <property type="component" value="Unassembled WGS sequence"/>
</dbReference>
<comment type="subcellular location">
    <subcellularLocation>
        <location evidence="1">Secreted</location>
    </subcellularLocation>
</comment>
<proteinExistence type="predicted"/>
<dbReference type="GO" id="GO:0005576">
    <property type="term" value="C:extracellular region"/>
    <property type="evidence" value="ECO:0007669"/>
    <property type="project" value="UniProtKB-SubCell"/>
</dbReference>
<evidence type="ECO:0000256" key="1">
    <source>
        <dbReference type="ARBA" id="ARBA00004613"/>
    </source>
</evidence>
<dbReference type="Pfam" id="PF06594">
    <property type="entry name" value="HCBP_related"/>
    <property type="match status" value="1"/>
</dbReference>
<dbReference type="InterPro" id="IPR018511">
    <property type="entry name" value="Hemolysin-typ_Ca-bd_CS"/>
</dbReference>